<evidence type="ECO:0000256" key="6">
    <source>
        <dbReference type="SAM" id="MobiDB-lite"/>
    </source>
</evidence>
<dbReference type="InterPro" id="IPR001775">
    <property type="entry name" value="GspD/PilQ"/>
</dbReference>
<evidence type="ECO:0000256" key="5">
    <source>
        <dbReference type="RuleBase" id="RU004004"/>
    </source>
</evidence>
<sequence length="686" mass="74152">MNPDFIVTPRLQNNEPERRAELINSAAFNAKAQERTMGLYQGYIGDLRTSYEGDQRAIARDLNDLARSSPSQFNPNELVSINFSNAKLNYILEQLLRGALGVNYMAPDNLPTVPSFRVDTAVPKSRVLQMVRDLLARHNLVMRQLNGVYHIGTADVINTIEANAAKGGDTEGTKVVKLPRGNAQQVATLANQLLTSGVQIIPSGAADSLIIKANASDFAPTERMLQMLSATAVGFDQVAILPLTRSAPEAVAQQITALYAPTLRQEHERVTVVPLQNQQAILVGTSHPSLMKNLVQLVAQLDRSTTDQSDLRVIPLTHLHPSQIVPQLAQIFGADLPVSTPTGNAAKAKIAGVSTRLRDPTPLAPLTEAVTGAAAEKTSKSDDGEEASTRTSSTGDVRIVSDDRTNSILVHSTYTVFKRMKEVVALLDVPQAQVIIEATVVEVELNDTIQSGVEFLLKYSGISFGNGSNPTTDNSLLGATTDIGHVNVQAALKTLRTLANTRIVSSPYLTVLDGEPARLVIGDQVPFAVTNQSTIVDGKTTTTSQTQILDTGIVLQITPRIHANNSVSLEILQSVSKVSDSGIKGDYRPTISTRDITSRILAQSGRTVLLGGLIQERKDLSERGVPVASEIPIIGQLFRSNSDTRSRTELLVLITPRVSRTSAEIEEITRVLQGLQQFQAYPDLKR</sequence>
<evidence type="ECO:0000259" key="8">
    <source>
        <dbReference type="Pfam" id="PF03958"/>
    </source>
</evidence>
<dbReference type="GO" id="GO:0015627">
    <property type="term" value="C:type II protein secretion system complex"/>
    <property type="evidence" value="ECO:0007669"/>
    <property type="project" value="TreeGrafter"/>
</dbReference>
<keyword evidence="2" id="KW-0732">Signal</keyword>
<evidence type="ECO:0000256" key="2">
    <source>
        <dbReference type="ARBA" id="ARBA00022729"/>
    </source>
</evidence>
<dbReference type="Gene3D" id="3.30.1370.120">
    <property type="match status" value="2"/>
</dbReference>
<organism evidence="9 10">
    <name type="scientific">Nitratireductor aestuarii</name>
    <dbReference type="NCBI Taxonomy" id="1735103"/>
    <lineage>
        <taxon>Bacteria</taxon>
        <taxon>Pseudomonadati</taxon>
        <taxon>Pseudomonadota</taxon>
        <taxon>Alphaproteobacteria</taxon>
        <taxon>Hyphomicrobiales</taxon>
        <taxon>Phyllobacteriaceae</taxon>
        <taxon>Nitratireductor</taxon>
    </lineage>
</organism>
<keyword evidence="5" id="KW-0813">Transport</keyword>
<dbReference type="InterPro" id="IPR050810">
    <property type="entry name" value="Bact_Secretion_Sys_Channel"/>
</dbReference>
<dbReference type="RefSeq" id="WP_188720758.1">
    <property type="nucleotide sequence ID" value="NZ_BMIF01000004.1"/>
</dbReference>
<dbReference type="InterPro" id="IPR004846">
    <property type="entry name" value="T2SS/T3SS_dom"/>
</dbReference>
<dbReference type="EMBL" id="BMIF01000004">
    <property type="protein sequence ID" value="GGA65027.1"/>
    <property type="molecule type" value="Genomic_DNA"/>
</dbReference>
<keyword evidence="10" id="KW-1185">Reference proteome</keyword>
<evidence type="ECO:0000256" key="3">
    <source>
        <dbReference type="ARBA" id="ARBA00023136"/>
    </source>
</evidence>
<comment type="similarity">
    <text evidence="4">Belongs to the bacterial secretin family.</text>
</comment>
<evidence type="ECO:0000313" key="10">
    <source>
        <dbReference type="Proteomes" id="UP000636264"/>
    </source>
</evidence>
<protein>
    <submittedName>
        <fullName evidence="9">Type II secretion system protein GspD</fullName>
    </submittedName>
</protein>
<dbReference type="PRINTS" id="PR00811">
    <property type="entry name" value="BCTERIALGSPD"/>
</dbReference>
<name>A0A916RS81_9HYPH</name>
<evidence type="ECO:0000256" key="4">
    <source>
        <dbReference type="RuleBase" id="RU004003"/>
    </source>
</evidence>
<feature type="domain" description="Type II/III secretion system secretin-like" evidence="7">
    <location>
        <begin position="496"/>
        <end position="658"/>
    </location>
</feature>
<dbReference type="PANTHER" id="PTHR30332:SF24">
    <property type="entry name" value="SECRETIN GSPD-RELATED"/>
    <property type="match status" value="1"/>
</dbReference>
<feature type="domain" description="NolW-like" evidence="8">
    <location>
        <begin position="312"/>
        <end position="433"/>
    </location>
</feature>
<dbReference type="Proteomes" id="UP000636264">
    <property type="component" value="Unassembled WGS sequence"/>
</dbReference>
<dbReference type="GO" id="GO:0009279">
    <property type="term" value="C:cell outer membrane"/>
    <property type="evidence" value="ECO:0007669"/>
    <property type="project" value="UniProtKB-SubCell"/>
</dbReference>
<comment type="subcellular location">
    <subcellularLocation>
        <location evidence="5">Cell outer membrane</location>
    </subcellularLocation>
    <subcellularLocation>
        <location evidence="1">Membrane</location>
    </subcellularLocation>
</comment>
<accession>A0A916RS81</accession>
<dbReference type="GO" id="GO:0009306">
    <property type="term" value="P:protein secretion"/>
    <property type="evidence" value="ECO:0007669"/>
    <property type="project" value="InterPro"/>
</dbReference>
<evidence type="ECO:0000256" key="1">
    <source>
        <dbReference type="ARBA" id="ARBA00004370"/>
    </source>
</evidence>
<comment type="caution">
    <text evidence="9">The sequence shown here is derived from an EMBL/GenBank/DDBJ whole genome shotgun (WGS) entry which is preliminary data.</text>
</comment>
<feature type="region of interest" description="Disordered" evidence="6">
    <location>
        <begin position="371"/>
        <end position="395"/>
    </location>
</feature>
<proteinExistence type="inferred from homology"/>
<dbReference type="PANTHER" id="PTHR30332">
    <property type="entry name" value="PROBABLE GENERAL SECRETION PATHWAY PROTEIN D"/>
    <property type="match status" value="1"/>
</dbReference>
<gene>
    <name evidence="9" type="primary">gspD</name>
    <name evidence="9" type="ORF">GCM10011385_18540</name>
</gene>
<dbReference type="AlphaFoldDB" id="A0A916RS81"/>
<reference evidence="9" key="1">
    <citation type="journal article" date="2014" name="Int. J. Syst. Evol. Microbiol.">
        <title>Complete genome sequence of Corynebacterium casei LMG S-19264T (=DSM 44701T), isolated from a smear-ripened cheese.</title>
        <authorList>
            <consortium name="US DOE Joint Genome Institute (JGI-PGF)"/>
            <person name="Walter F."/>
            <person name="Albersmeier A."/>
            <person name="Kalinowski J."/>
            <person name="Ruckert C."/>
        </authorList>
    </citation>
    <scope>NUCLEOTIDE SEQUENCE</scope>
    <source>
        <strain evidence="9">CGMCC 1.15320</strain>
    </source>
</reference>
<dbReference type="Pfam" id="PF03958">
    <property type="entry name" value="Secretin_N"/>
    <property type="match status" value="1"/>
</dbReference>
<dbReference type="Pfam" id="PF00263">
    <property type="entry name" value="Secretin"/>
    <property type="match status" value="1"/>
</dbReference>
<keyword evidence="3" id="KW-0472">Membrane</keyword>
<evidence type="ECO:0000313" key="9">
    <source>
        <dbReference type="EMBL" id="GGA65027.1"/>
    </source>
</evidence>
<evidence type="ECO:0000259" key="7">
    <source>
        <dbReference type="Pfam" id="PF00263"/>
    </source>
</evidence>
<dbReference type="InterPro" id="IPR005644">
    <property type="entry name" value="NolW-like"/>
</dbReference>
<dbReference type="InterPro" id="IPR038591">
    <property type="entry name" value="NolW-like_sf"/>
</dbReference>
<reference evidence="9" key="2">
    <citation type="submission" date="2020-09" db="EMBL/GenBank/DDBJ databases">
        <authorList>
            <person name="Sun Q."/>
            <person name="Zhou Y."/>
        </authorList>
    </citation>
    <scope>NUCLEOTIDE SEQUENCE</scope>
    <source>
        <strain evidence="9">CGMCC 1.15320</strain>
    </source>
</reference>